<gene>
    <name evidence="1" type="ORF">S01H1_52921</name>
</gene>
<dbReference type="Pfam" id="PF00702">
    <property type="entry name" value="Hydrolase"/>
    <property type="match status" value="1"/>
</dbReference>
<feature type="non-terminal residue" evidence="1">
    <location>
        <position position="88"/>
    </location>
</feature>
<dbReference type="InterPro" id="IPR036412">
    <property type="entry name" value="HAD-like_sf"/>
</dbReference>
<reference evidence="1" key="1">
    <citation type="journal article" date="2014" name="Front. Microbiol.">
        <title>High frequency of phylogenetically diverse reductive dehalogenase-homologous genes in deep subseafloor sedimentary metagenomes.</title>
        <authorList>
            <person name="Kawai M."/>
            <person name="Futagami T."/>
            <person name="Toyoda A."/>
            <person name="Takaki Y."/>
            <person name="Nishi S."/>
            <person name="Hori S."/>
            <person name="Arai W."/>
            <person name="Tsubouchi T."/>
            <person name="Morono Y."/>
            <person name="Uchiyama I."/>
            <person name="Ito T."/>
            <person name="Fujiyama A."/>
            <person name="Inagaki F."/>
            <person name="Takami H."/>
        </authorList>
    </citation>
    <scope>NUCLEOTIDE SEQUENCE</scope>
    <source>
        <strain evidence="1">Expedition CK06-06</strain>
    </source>
</reference>
<dbReference type="InterPro" id="IPR044999">
    <property type="entry name" value="CbbY-like"/>
</dbReference>
<dbReference type="Gene3D" id="1.10.150.240">
    <property type="entry name" value="Putative phosphatase, domain 2"/>
    <property type="match status" value="1"/>
</dbReference>
<organism evidence="1">
    <name type="scientific">marine sediment metagenome</name>
    <dbReference type="NCBI Taxonomy" id="412755"/>
    <lineage>
        <taxon>unclassified sequences</taxon>
        <taxon>metagenomes</taxon>
        <taxon>ecological metagenomes</taxon>
    </lineage>
</organism>
<comment type="caution">
    <text evidence="1">The sequence shown here is derived from an EMBL/GenBank/DDBJ whole genome shotgun (WGS) entry which is preliminary data.</text>
</comment>
<dbReference type="PANTHER" id="PTHR42896">
    <property type="entry name" value="XYLULOSE-1,5-BISPHOSPHATE (XUBP) PHOSPHATASE"/>
    <property type="match status" value="1"/>
</dbReference>
<name>X0W9U7_9ZZZZ</name>
<protein>
    <recommendedName>
        <fullName evidence="2">Phosphatase</fullName>
    </recommendedName>
</protein>
<evidence type="ECO:0008006" key="2">
    <source>
        <dbReference type="Google" id="ProtNLM"/>
    </source>
</evidence>
<dbReference type="PANTHER" id="PTHR42896:SF2">
    <property type="entry name" value="CBBY-LIKE PROTEIN"/>
    <property type="match status" value="1"/>
</dbReference>
<dbReference type="AlphaFoldDB" id="X0W9U7"/>
<evidence type="ECO:0000313" key="1">
    <source>
        <dbReference type="EMBL" id="GAG19967.1"/>
    </source>
</evidence>
<dbReference type="SUPFAM" id="SSF56784">
    <property type="entry name" value="HAD-like"/>
    <property type="match status" value="1"/>
</dbReference>
<dbReference type="InterPro" id="IPR023198">
    <property type="entry name" value="PGP-like_dom2"/>
</dbReference>
<proteinExistence type="predicted"/>
<sequence>MMKALIFDCDGVLVDTERDGHREAFNRAFDAKGLDAHWDVELYGELLKIAGGKERMRHYFETGGYPDGVTDKDGFLAEMHKLKTGLFM</sequence>
<accession>X0W9U7</accession>
<dbReference type="GO" id="GO:0016787">
    <property type="term" value="F:hydrolase activity"/>
    <property type="evidence" value="ECO:0007669"/>
    <property type="project" value="InterPro"/>
</dbReference>
<dbReference type="EMBL" id="BARS01034235">
    <property type="protein sequence ID" value="GAG19967.1"/>
    <property type="molecule type" value="Genomic_DNA"/>
</dbReference>